<dbReference type="Gene3D" id="3.20.20.150">
    <property type="entry name" value="Divalent-metal-dependent TIM barrel enzymes"/>
    <property type="match status" value="1"/>
</dbReference>
<proteinExistence type="predicted"/>
<keyword evidence="3" id="KW-1185">Reference proteome</keyword>
<comment type="caution">
    <text evidence="2">The sequence shown here is derived from an EMBL/GenBank/DDBJ whole genome shotgun (WGS) entry which is preliminary data.</text>
</comment>
<dbReference type="Proteomes" id="UP001596548">
    <property type="component" value="Unassembled WGS sequence"/>
</dbReference>
<dbReference type="EMBL" id="JBHTBJ010000001">
    <property type="protein sequence ID" value="MFC7272516.1"/>
    <property type="molecule type" value="Genomic_DNA"/>
</dbReference>
<dbReference type="RefSeq" id="WP_378963899.1">
    <property type="nucleotide sequence ID" value="NZ_JBHTBJ010000001.1"/>
</dbReference>
<dbReference type="Pfam" id="PF01261">
    <property type="entry name" value="AP_endonuc_2"/>
    <property type="match status" value="1"/>
</dbReference>
<evidence type="ECO:0000313" key="3">
    <source>
        <dbReference type="Proteomes" id="UP001596548"/>
    </source>
</evidence>
<protein>
    <submittedName>
        <fullName evidence="2">TIM barrel protein</fullName>
    </submittedName>
</protein>
<accession>A0ABW2HLF2</accession>
<dbReference type="SUPFAM" id="SSF51658">
    <property type="entry name" value="Xylose isomerase-like"/>
    <property type="match status" value="1"/>
</dbReference>
<dbReference type="InterPro" id="IPR036237">
    <property type="entry name" value="Xyl_isomerase-like_sf"/>
</dbReference>
<reference evidence="3" key="1">
    <citation type="journal article" date="2019" name="Int. J. Syst. Evol. Microbiol.">
        <title>The Global Catalogue of Microorganisms (GCM) 10K type strain sequencing project: providing services to taxonomists for standard genome sequencing and annotation.</title>
        <authorList>
            <consortium name="The Broad Institute Genomics Platform"/>
            <consortium name="The Broad Institute Genome Sequencing Center for Infectious Disease"/>
            <person name="Wu L."/>
            <person name="Ma J."/>
        </authorList>
    </citation>
    <scope>NUCLEOTIDE SEQUENCE [LARGE SCALE GENOMIC DNA]</scope>
    <source>
        <strain evidence="3">XZYJT-10</strain>
    </source>
</reference>
<dbReference type="InterPro" id="IPR013022">
    <property type="entry name" value="Xyl_isomerase-like_TIM-brl"/>
</dbReference>
<dbReference type="PANTHER" id="PTHR12110:SF41">
    <property type="entry name" value="INOSOSE DEHYDRATASE"/>
    <property type="match status" value="1"/>
</dbReference>
<organism evidence="2 3">
    <name type="scientific">Paractinoplanes rhizophilus</name>
    <dbReference type="NCBI Taxonomy" id="1416877"/>
    <lineage>
        <taxon>Bacteria</taxon>
        <taxon>Bacillati</taxon>
        <taxon>Actinomycetota</taxon>
        <taxon>Actinomycetes</taxon>
        <taxon>Micromonosporales</taxon>
        <taxon>Micromonosporaceae</taxon>
        <taxon>Paractinoplanes</taxon>
    </lineage>
</organism>
<evidence type="ECO:0000313" key="2">
    <source>
        <dbReference type="EMBL" id="MFC7272516.1"/>
    </source>
</evidence>
<dbReference type="PANTHER" id="PTHR12110">
    <property type="entry name" value="HYDROXYPYRUVATE ISOMERASE"/>
    <property type="match status" value="1"/>
</dbReference>
<evidence type="ECO:0000259" key="1">
    <source>
        <dbReference type="Pfam" id="PF01261"/>
    </source>
</evidence>
<sequence>MEIRHLQLGSCPDSWGVWFADDPRQTPWDRFLDELAAAGYRWLELGPYGYLPTDPARLADELARRGLSVAGGTVAGVGGPHKDFDAVAAETRKVAALTAALGARNVVFVPVPGYRDDRTGAYREAARLDDDAWAALIRNADTLGRILVEEYGVHLRFHPHADYQVETQEQVERFLDETDPAVVSLCLDTGHLAYRRADVPGLIRKYPERVGYVHIKQMDPVIAQRAAAEDLAFGQAVAMGASVEPPAGEPRIPPVLEALSELGADLFVVVEQDMYPVGFDVPLPIARRTRAYLNSVGLHSRAAAIPTEETPDERS</sequence>
<dbReference type="InterPro" id="IPR050312">
    <property type="entry name" value="IolE/XylAMocC-like"/>
</dbReference>
<gene>
    <name evidence="2" type="ORF">ACFQS1_00865</name>
</gene>
<feature type="domain" description="Xylose isomerase-like TIM barrel" evidence="1">
    <location>
        <begin position="32"/>
        <end position="273"/>
    </location>
</feature>
<name>A0ABW2HLF2_9ACTN</name>